<accession>A0A5K7S3W1</accession>
<sequence>MFQTFESSLKHINKRAIILRHDVDLLPRNSLRFAQIQANLNIKGSYYFRAVPESWDEQIIKEIANLGHEVGYHYETMDTTNGDIDKAWDQFRTHLDELRKLTDVETICMHGSPRSKYDNKQLWVKYDYKTLGLIGEPYFDIDFSKVGYLTDTGRQWNGNKVSIRDKVNSSFNFNFRSTQDIIRSVNQLPDQIMFTFHPQRWNDNWFLWTKELVLQNVKNQVKRILIR</sequence>
<keyword evidence="2" id="KW-1185">Reference proteome</keyword>
<dbReference type="SUPFAM" id="SSF88713">
    <property type="entry name" value="Glycoside hydrolase/deacetylase"/>
    <property type="match status" value="1"/>
</dbReference>
<dbReference type="InterPro" id="IPR011330">
    <property type="entry name" value="Glyco_hydro/deAcase_b/a-brl"/>
</dbReference>
<dbReference type="GO" id="GO:0005975">
    <property type="term" value="P:carbohydrate metabolic process"/>
    <property type="evidence" value="ECO:0007669"/>
    <property type="project" value="InterPro"/>
</dbReference>
<proteinExistence type="predicted"/>
<dbReference type="EMBL" id="AP018694">
    <property type="protein sequence ID" value="BBE16233.1"/>
    <property type="molecule type" value="Genomic_DNA"/>
</dbReference>
<gene>
    <name evidence="1" type="ORF">AQPE_0370</name>
</gene>
<evidence type="ECO:0000313" key="2">
    <source>
        <dbReference type="Proteomes" id="UP001193389"/>
    </source>
</evidence>
<reference evidence="1" key="1">
    <citation type="journal article" date="2020" name="Int. J. Syst. Evol. Microbiol.">
        <title>Aquipluma nitroreducens gen. nov. sp. nov., a novel facultatively anaerobic bacterium isolated from a freshwater lake.</title>
        <authorList>
            <person name="Watanabe M."/>
            <person name="Kojima H."/>
            <person name="Fukui M."/>
        </authorList>
    </citation>
    <scope>NUCLEOTIDE SEQUENCE</scope>
    <source>
        <strain evidence="1">MeG22</strain>
    </source>
</reference>
<organism evidence="1 2">
    <name type="scientific">Aquipluma nitroreducens</name>
    <dbReference type="NCBI Taxonomy" id="2010828"/>
    <lineage>
        <taxon>Bacteria</taxon>
        <taxon>Pseudomonadati</taxon>
        <taxon>Bacteroidota</taxon>
        <taxon>Bacteroidia</taxon>
        <taxon>Marinilabiliales</taxon>
        <taxon>Prolixibacteraceae</taxon>
        <taxon>Aquipluma</taxon>
    </lineage>
</organism>
<dbReference type="KEGG" id="anf:AQPE_0370"/>
<protein>
    <submittedName>
        <fullName evidence="1">Polysaccharide deacetylase</fullName>
    </submittedName>
</protein>
<name>A0A5K7S3W1_9BACT</name>
<dbReference type="AlphaFoldDB" id="A0A5K7S3W1"/>
<evidence type="ECO:0000313" key="1">
    <source>
        <dbReference type="EMBL" id="BBE16233.1"/>
    </source>
</evidence>
<dbReference type="Proteomes" id="UP001193389">
    <property type="component" value="Chromosome"/>
</dbReference>